<dbReference type="PANTHER" id="PTHR33307:SF6">
    <property type="entry name" value="ALPHA-RHAMNOSIDASE (EUROFUNG)-RELATED"/>
    <property type="match status" value="1"/>
</dbReference>
<dbReference type="Gene3D" id="2.60.120.260">
    <property type="entry name" value="Galactose-binding domain-like"/>
    <property type="match status" value="1"/>
</dbReference>
<keyword evidence="3" id="KW-0378">Hydrolase</keyword>
<name>A0ABU3SR88_9ALTE</name>
<keyword evidence="4" id="KW-1185">Reference proteome</keyword>
<evidence type="ECO:0000259" key="2">
    <source>
        <dbReference type="Pfam" id="PF17389"/>
    </source>
</evidence>
<dbReference type="InterPro" id="IPR008902">
    <property type="entry name" value="Rhamnosid_concanavalin"/>
</dbReference>
<protein>
    <submittedName>
        <fullName evidence="3">Family 78 glycoside hydrolase catalytic domain</fullName>
    </submittedName>
</protein>
<comment type="caution">
    <text evidence="3">The sequence shown here is derived from an EMBL/GenBank/DDBJ whole genome shotgun (WGS) entry which is preliminary data.</text>
</comment>
<dbReference type="InterPro" id="IPR016007">
    <property type="entry name" value="Alpha_rhamnosid"/>
</dbReference>
<dbReference type="Pfam" id="PF17389">
    <property type="entry name" value="Bac_rhamnosid6H"/>
    <property type="match status" value="1"/>
</dbReference>
<evidence type="ECO:0000259" key="1">
    <source>
        <dbReference type="Pfam" id="PF05592"/>
    </source>
</evidence>
<feature type="domain" description="Alpha-L-rhamnosidase concanavalin-like" evidence="1">
    <location>
        <begin position="10"/>
        <end position="113"/>
    </location>
</feature>
<dbReference type="GO" id="GO:0016787">
    <property type="term" value="F:hydrolase activity"/>
    <property type="evidence" value="ECO:0007669"/>
    <property type="project" value="UniProtKB-KW"/>
</dbReference>
<dbReference type="Gene3D" id="1.50.10.10">
    <property type="match status" value="1"/>
</dbReference>
<dbReference type="RefSeq" id="WP_316024352.1">
    <property type="nucleotide sequence ID" value="NZ_JAWDIO010000001.1"/>
</dbReference>
<evidence type="ECO:0000313" key="4">
    <source>
        <dbReference type="Proteomes" id="UP001247805"/>
    </source>
</evidence>
<dbReference type="InterPro" id="IPR035396">
    <property type="entry name" value="Bac_rhamnosid6H"/>
</dbReference>
<dbReference type="PANTHER" id="PTHR33307">
    <property type="entry name" value="ALPHA-RHAMNOSIDASE (EUROFUNG)"/>
    <property type="match status" value="1"/>
</dbReference>
<dbReference type="InterPro" id="IPR012341">
    <property type="entry name" value="6hp_glycosidase-like_sf"/>
</dbReference>
<proteinExistence type="predicted"/>
<feature type="domain" description="Alpha-L-rhamnosidase six-hairpin glycosidase" evidence="2">
    <location>
        <begin position="120"/>
        <end position="201"/>
    </location>
</feature>
<accession>A0ABU3SR88</accession>
<sequence length="207" mass="23249">MRPKRILQPRDNVWVFDFGQNFTGIPTLHLDSLGLQEGQAVYLRFAEWQDGNGNISQLSGGGWATNLNAVDGYIAGEQSYGKWTPSFTWHGFRYIEVTGLTTSPPLDALSARLIRSDVARVGEFDSSDPLLNRIHHTALWTYESNLMSVPLDCPIREKAGWTGDAHAALITGNYNFNMETFWPKYLGDFKTALNIAPTVVPLKTNRW</sequence>
<dbReference type="EMBL" id="JAWDIO010000001">
    <property type="protein sequence ID" value="MDU0352514.1"/>
    <property type="molecule type" value="Genomic_DNA"/>
</dbReference>
<evidence type="ECO:0000313" key="3">
    <source>
        <dbReference type="EMBL" id="MDU0352514.1"/>
    </source>
</evidence>
<gene>
    <name evidence="3" type="ORF">RS130_00095</name>
</gene>
<reference evidence="3 4" key="1">
    <citation type="submission" date="2023-10" db="EMBL/GenBank/DDBJ databases">
        <title>Glaciecola aquimarina strain GGW-M5 nov., isolated from a coastal seawater.</title>
        <authorList>
            <person name="Bayburt H."/>
            <person name="Kim J.M."/>
            <person name="Choi B.J."/>
            <person name="Jeon C.O."/>
        </authorList>
    </citation>
    <scope>NUCLEOTIDE SEQUENCE [LARGE SCALE GENOMIC DNA]</scope>
    <source>
        <strain evidence="3 4">KCTC 32108</strain>
    </source>
</reference>
<dbReference type="Pfam" id="PF05592">
    <property type="entry name" value="Bac_rhamnosid"/>
    <property type="match status" value="1"/>
</dbReference>
<dbReference type="Proteomes" id="UP001247805">
    <property type="component" value="Unassembled WGS sequence"/>
</dbReference>
<organism evidence="3 4">
    <name type="scientific">Paraglaciecola aquimarina</name>
    <dbReference type="NCBI Taxonomy" id="1235557"/>
    <lineage>
        <taxon>Bacteria</taxon>
        <taxon>Pseudomonadati</taxon>
        <taxon>Pseudomonadota</taxon>
        <taxon>Gammaproteobacteria</taxon>
        <taxon>Alteromonadales</taxon>
        <taxon>Alteromonadaceae</taxon>
        <taxon>Paraglaciecola</taxon>
    </lineage>
</organism>